<dbReference type="Pfam" id="PF00501">
    <property type="entry name" value="AMP-binding"/>
    <property type="match status" value="1"/>
</dbReference>
<dbReference type="InterPro" id="IPR042099">
    <property type="entry name" value="ANL_N_sf"/>
</dbReference>
<dbReference type="InterPro" id="IPR040097">
    <property type="entry name" value="FAAL/FAAC"/>
</dbReference>
<dbReference type="PANTHER" id="PTHR22754">
    <property type="entry name" value="DISCO-INTERACTING PROTEIN 2 DIP2 -RELATED"/>
    <property type="match status" value="1"/>
</dbReference>
<organism evidence="7">
    <name type="scientific">Trichodesmium erythraeum (strain IMS101)</name>
    <dbReference type="NCBI Taxonomy" id="203124"/>
    <lineage>
        <taxon>Bacteria</taxon>
        <taxon>Bacillati</taxon>
        <taxon>Cyanobacteriota</taxon>
        <taxon>Cyanophyceae</taxon>
        <taxon>Oscillatoriophycideae</taxon>
        <taxon>Oscillatoriales</taxon>
        <taxon>Microcoleaceae</taxon>
        <taxon>Trichodesmium</taxon>
    </lineage>
</organism>
<accession>Q10ZL8</accession>
<dbReference type="OrthoDB" id="428071at2"/>
<comment type="similarity">
    <text evidence="1">Belongs to the ATP-dependent AMP-binding enzyme family.</text>
</comment>
<dbReference type="InterPro" id="IPR045851">
    <property type="entry name" value="AMP-bd_C_sf"/>
</dbReference>
<evidence type="ECO:0000259" key="5">
    <source>
        <dbReference type="Pfam" id="PF00501"/>
    </source>
</evidence>
<dbReference type="AlphaFoldDB" id="Q10ZL8"/>
<dbReference type="InterPro" id="IPR020845">
    <property type="entry name" value="AMP-binding_CS"/>
</dbReference>
<evidence type="ECO:0000259" key="6">
    <source>
        <dbReference type="Pfam" id="PF23024"/>
    </source>
</evidence>
<protein>
    <submittedName>
        <fullName evidence="7">AMP-dependent synthetase and ligase</fullName>
    </submittedName>
</protein>
<evidence type="ECO:0000256" key="1">
    <source>
        <dbReference type="ARBA" id="ARBA00006432"/>
    </source>
</evidence>
<evidence type="ECO:0000256" key="2">
    <source>
        <dbReference type="ARBA" id="ARBA00022598"/>
    </source>
</evidence>
<dbReference type="KEGG" id="ter:Tery_3181"/>
<dbReference type="HOGENOM" id="CLU_000022_23_7_3"/>
<dbReference type="GO" id="GO:0071766">
    <property type="term" value="P:Actinobacterium-type cell wall biogenesis"/>
    <property type="evidence" value="ECO:0007669"/>
    <property type="project" value="UniProtKB-ARBA"/>
</dbReference>
<sequence>MAKYSTILDILNHRSQNLPDQIAYTFLPDGETESGHLTYQQLNVQVRAIAAHLQSFITLQDRILVIYPYTAGLEFIASFFACICAGAIAVTSNPPLNNEAIAKLQERVDSCQPKAILTTESFLQQIKKKLAKNLDLAPKLNQLPWIATDKISSSEAPKWKEPKIEPDTLAFFQYTSGSTGKPKGVMVTHSNILHNSEIIYQSFEHSAESQGVIWLPMFHDMGLIGGVIQPLYGGFPVTLMSPVALIQKPIRWLKAICKYKATTSGGPNFAYDLVSRQVTPEQLQNLDLSSWSVAFSGAEPVRAATLERFAHTFAPCGFQREAFYPCYGMAETTLFISGGTKTKAPVIQYVDAEALAENRVVVGRENSKPVVSCGWGWLGDEIAIVDPKSLARRSQGEVGEIWVSGAGVSKGYWQQPEETEQTFNGFLADKGPFLRTGDLGFLQDGELFITGRIKDVMILWGRYRYPQDIELTVEKCHPALRSGCGAAFSIEAEDDERLIIIQEVERSYLRNLNFEEVVGAIRQAVAEEHTVEVYTISLLKTGSIAKTTSGKIQRRLCRSQFLEGTLNSVGNWQLQAEKGSVSELANNSNYIDSENS</sequence>
<dbReference type="GO" id="GO:0070566">
    <property type="term" value="F:adenylyltransferase activity"/>
    <property type="evidence" value="ECO:0007669"/>
    <property type="project" value="TreeGrafter"/>
</dbReference>
<dbReference type="RefSeq" id="WP_011612652.1">
    <property type="nucleotide sequence ID" value="NC_008312.1"/>
</dbReference>
<dbReference type="Gene3D" id="3.30.300.30">
    <property type="match status" value="1"/>
</dbReference>
<feature type="domain" description="AMP-binding enzyme C-terminal" evidence="6">
    <location>
        <begin position="457"/>
        <end position="567"/>
    </location>
</feature>
<dbReference type="FunFam" id="3.40.50.12780:FF:000013">
    <property type="entry name" value="Long-chain-fatty-acid--AMP ligase FadD32"/>
    <property type="match status" value="1"/>
</dbReference>
<dbReference type="GO" id="GO:0006633">
    <property type="term" value="P:fatty acid biosynthetic process"/>
    <property type="evidence" value="ECO:0007669"/>
    <property type="project" value="TreeGrafter"/>
</dbReference>
<dbReference type="InterPro" id="IPR025110">
    <property type="entry name" value="AMP-bd_C"/>
</dbReference>
<keyword evidence="4" id="KW-0443">Lipid metabolism</keyword>
<dbReference type="GO" id="GO:0005886">
    <property type="term" value="C:plasma membrane"/>
    <property type="evidence" value="ECO:0007669"/>
    <property type="project" value="TreeGrafter"/>
</dbReference>
<evidence type="ECO:0000313" key="7">
    <source>
        <dbReference type="EMBL" id="ABG52306.1"/>
    </source>
</evidence>
<dbReference type="CDD" id="cd05931">
    <property type="entry name" value="FAAL"/>
    <property type="match status" value="1"/>
</dbReference>
<dbReference type="GO" id="GO:0016874">
    <property type="term" value="F:ligase activity"/>
    <property type="evidence" value="ECO:0007669"/>
    <property type="project" value="UniProtKB-KW"/>
</dbReference>
<dbReference type="PANTHER" id="PTHR22754:SF32">
    <property type="entry name" value="DISCO-INTERACTING PROTEIN 2"/>
    <property type="match status" value="1"/>
</dbReference>
<dbReference type="InterPro" id="IPR000873">
    <property type="entry name" value="AMP-dep_synth/lig_dom"/>
</dbReference>
<proteinExistence type="inferred from homology"/>
<reference evidence="7" key="1">
    <citation type="submission" date="2006-06" db="EMBL/GenBank/DDBJ databases">
        <title>Complete sequence of Trichodesmium erythraeum IMS101.</title>
        <authorList>
            <consortium name="US DOE Joint Genome Institute"/>
            <person name="Copeland A."/>
            <person name="Lucas S."/>
            <person name="Lapidus A."/>
            <person name="Barry K."/>
            <person name="Detter J.C."/>
            <person name="Glavina del Rio T."/>
            <person name="Hammon N."/>
            <person name="Israni S."/>
            <person name="Dalin E."/>
            <person name="Tice H."/>
            <person name="Pitluck S."/>
            <person name="Kiss H."/>
            <person name="Munk A.C."/>
            <person name="Brettin T."/>
            <person name="Bruce D."/>
            <person name="Han C."/>
            <person name="Tapia R."/>
            <person name="Gilna P."/>
            <person name="Schmutz J."/>
            <person name="Larimer F."/>
            <person name="Land M."/>
            <person name="Hauser L."/>
            <person name="Kyrpides N."/>
            <person name="Kim E."/>
            <person name="Richardson P."/>
        </authorList>
    </citation>
    <scope>NUCLEOTIDE SEQUENCE [LARGE SCALE GENOMIC DNA]</scope>
    <source>
        <strain evidence="7">IMS101</strain>
    </source>
</reference>
<name>Q10ZL8_TRIEI</name>
<keyword evidence="2 7" id="KW-0436">Ligase</keyword>
<dbReference type="Pfam" id="PF23024">
    <property type="entry name" value="AMP-dom_DIP2-like"/>
    <property type="match status" value="1"/>
</dbReference>
<feature type="domain" description="AMP-dependent synthetase/ligase" evidence="5">
    <location>
        <begin position="13"/>
        <end position="413"/>
    </location>
</feature>
<evidence type="ECO:0000256" key="3">
    <source>
        <dbReference type="ARBA" id="ARBA00022832"/>
    </source>
</evidence>
<gene>
    <name evidence="7" type="ordered locus">Tery_3181</name>
</gene>
<dbReference type="PROSITE" id="PS00455">
    <property type="entry name" value="AMP_BINDING"/>
    <property type="match status" value="1"/>
</dbReference>
<dbReference type="Gene3D" id="3.40.50.12780">
    <property type="entry name" value="N-terminal domain of ligase-like"/>
    <property type="match status" value="1"/>
</dbReference>
<dbReference type="eggNOG" id="COG0318">
    <property type="taxonomic scope" value="Bacteria"/>
</dbReference>
<keyword evidence="3" id="KW-0276">Fatty acid metabolism</keyword>
<evidence type="ECO:0000256" key="4">
    <source>
        <dbReference type="ARBA" id="ARBA00023098"/>
    </source>
</evidence>
<dbReference type="STRING" id="203124.Tery_3181"/>
<dbReference type="SUPFAM" id="SSF56801">
    <property type="entry name" value="Acetyl-CoA synthetase-like"/>
    <property type="match status" value="1"/>
</dbReference>
<dbReference type="EMBL" id="CP000393">
    <property type="protein sequence ID" value="ABG52306.1"/>
    <property type="molecule type" value="Genomic_DNA"/>
</dbReference>